<comment type="caution">
    <text evidence="2">The sequence shown here is derived from an EMBL/GenBank/DDBJ whole genome shotgun (WGS) entry which is preliminary data.</text>
</comment>
<dbReference type="SUPFAM" id="SSF53098">
    <property type="entry name" value="Ribonuclease H-like"/>
    <property type="match status" value="1"/>
</dbReference>
<sequence length="210" mass="24106">MPYIFGQHECTDVPPEPSNQKSSIQETRDLLDNSITLHWVKAHIGVAGNEATDRAAKSAASKDAIDIHLGIPERSIKRMLKDSLLKQWQQNWEINDVDDKARHTKNIFPEVARTRCISNAYDIQVATNHGLCPFYLRRFNLRNCSCRCGENVEDDVMHYVAKCHLLAHLRKSIKRNSTPLQVLSSPALCEEMRNILRYVYNNESNIFQTD</sequence>
<dbReference type="InterPro" id="IPR002156">
    <property type="entry name" value="RNaseH_domain"/>
</dbReference>
<dbReference type="PROSITE" id="PS50879">
    <property type="entry name" value="RNASE_H_1"/>
    <property type="match status" value="1"/>
</dbReference>
<evidence type="ECO:0000259" key="1">
    <source>
        <dbReference type="PROSITE" id="PS50879"/>
    </source>
</evidence>
<proteinExistence type="predicted"/>
<dbReference type="Proteomes" id="UP000499080">
    <property type="component" value="Unassembled WGS sequence"/>
</dbReference>
<evidence type="ECO:0000313" key="3">
    <source>
        <dbReference type="Proteomes" id="UP000499080"/>
    </source>
</evidence>
<dbReference type="Gene3D" id="3.30.420.10">
    <property type="entry name" value="Ribonuclease H-like superfamily/Ribonuclease H"/>
    <property type="match status" value="1"/>
</dbReference>
<dbReference type="GO" id="GO:0004523">
    <property type="term" value="F:RNA-DNA hybrid ribonuclease activity"/>
    <property type="evidence" value="ECO:0007669"/>
    <property type="project" value="InterPro"/>
</dbReference>
<feature type="domain" description="RNase H type-1" evidence="1">
    <location>
        <begin position="1"/>
        <end position="61"/>
    </location>
</feature>
<reference evidence="2 3" key="1">
    <citation type="journal article" date="2019" name="Sci. Rep.">
        <title>Orb-weaving spider Araneus ventricosus genome elucidates the spidroin gene catalogue.</title>
        <authorList>
            <person name="Kono N."/>
            <person name="Nakamura H."/>
            <person name="Ohtoshi R."/>
            <person name="Moran D.A.P."/>
            <person name="Shinohara A."/>
            <person name="Yoshida Y."/>
            <person name="Fujiwara M."/>
            <person name="Mori M."/>
            <person name="Tomita M."/>
            <person name="Arakawa K."/>
        </authorList>
    </citation>
    <scope>NUCLEOTIDE SEQUENCE [LARGE SCALE GENOMIC DNA]</scope>
</reference>
<accession>A0A4Y2NLK0</accession>
<dbReference type="InterPro" id="IPR036397">
    <property type="entry name" value="RNaseH_sf"/>
</dbReference>
<gene>
    <name evidence="2" type="ORF">AVEN_196718_1</name>
</gene>
<dbReference type="GO" id="GO:0003676">
    <property type="term" value="F:nucleic acid binding"/>
    <property type="evidence" value="ECO:0007669"/>
    <property type="project" value="InterPro"/>
</dbReference>
<protein>
    <recommendedName>
        <fullName evidence="1">RNase H type-1 domain-containing protein</fullName>
    </recommendedName>
</protein>
<organism evidence="2 3">
    <name type="scientific">Araneus ventricosus</name>
    <name type="common">Orbweaver spider</name>
    <name type="synonym">Epeira ventricosa</name>
    <dbReference type="NCBI Taxonomy" id="182803"/>
    <lineage>
        <taxon>Eukaryota</taxon>
        <taxon>Metazoa</taxon>
        <taxon>Ecdysozoa</taxon>
        <taxon>Arthropoda</taxon>
        <taxon>Chelicerata</taxon>
        <taxon>Arachnida</taxon>
        <taxon>Araneae</taxon>
        <taxon>Araneomorphae</taxon>
        <taxon>Entelegynae</taxon>
        <taxon>Araneoidea</taxon>
        <taxon>Araneidae</taxon>
        <taxon>Araneus</taxon>
    </lineage>
</organism>
<evidence type="ECO:0000313" key="2">
    <source>
        <dbReference type="EMBL" id="GBN38887.1"/>
    </source>
</evidence>
<dbReference type="EMBL" id="BGPR01009256">
    <property type="protein sequence ID" value="GBN38887.1"/>
    <property type="molecule type" value="Genomic_DNA"/>
</dbReference>
<dbReference type="OrthoDB" id="6775274at2759"/>
<name>A0A4Y2NLK0_ARAVE</name>
<dbReference type="AlphaFoldDB" id="A0A4Y2NLK0"/>
<dbReference type="InterPro" id="IPR012337">
    <property type="entry name" value="RNaseH-like_sf"/>
</dbReference>
<keyword evidence="3" id="KW-1185">Reference proteome</keyword>